<feature type="compositionally biased region" description="Polar residues" evidence="1">
    <location>
        <begin position="15"/>
        <end position="29"/>
    </location>
</feature>
<organism evidence="2 3">
    <name type="scientific">Schizopora paradoxa</name>
    <dbReference type="NCBI Taxonomy" id="27342"/>
    <lineage>
        <taxon>Eukaryota</taxon>
        <taxon>Fungi</taxon>
        <taxon>Dikarya</taxon>
        <taxon>Basidiomycota</taxon>
        <taxon>Agaricomycotina</taxon>
        <taxon>Agaricomycetes</taxon>
        <taxon>Hymenochaetales</taxon>
        <taxon>Schizoporaceae</taxon>
        <taxon>Schizopora</taxon>
    </lineage>
</organism>
<feature type="compositionally biased region" description="Basic and acidic residues" evidence="1">
    <location>
        <begin position="126"/>
        <end position="139"/>
    </location>
</feature>
<feature type="region of interest" description="Disordered" evidence="1">
    <location>
        <begin position="103"/>
        <end position="335"/>
    </location>
</feature>
<evidence type="ECO:0000313" key="2">
    <source>
        <dbReference type="EMBL" id="KLO11860.1"/>
    </source>
</evidence>
<feature type="region of interest" description="Disordered" evidence="1">
    <location>
        <begin position="15"/>
        <end position="52"/>
    </location>
</feature>
<feature type="compositionally biased region" description="Basic and acidic residues" evidence="1">
    <location>
        <begin position="163"/>
        <end position="176"/>
    </location>
</feature>
<proteinExistence type="predicted"/>
<feature type="region of interest" description="Disordered" evidence="1">
    <location>
        <begin position="64"/>
        <end position="91"/>
    </location>
</feature>
<feature type="compositionally biased region" description="Low complexity" evidence="1">
    <location>
        <begin position="141"/>
        <end position="150"/>
    </location>
</feature>
<dbReference type="EMBL" id="KQ085990">
    <property type="protein sequence ID" value="KLO11860.1"/>
    <property type="molecule type" value="Genomic_DNA"/>
</dbReference>
<keyword evidence="3" id="KW-1185">Reference proteome</keyword>
<evidence type="ECO:0000313" key="3">
    <source>
        <dbReference type="Proteomes" id="UP000053477"/>
    </source>
</evidence>
<sequence>MLMYPNVYGNQQAYRSPNLQRQFQPQRNPGGNWVPRQNNDGYNNNNNGMRRREEPSIAETALHRTMRRGPEEGDRFNNFQRKYPENGKSSFYVTDAGDSYVFRGHDVAPRHSPTYTRGDRNQQPGYHDRDDHRETDRPSRRSLSPPQSRRTYGAAQTPTNFDAPEKQRRFERDRTQQQHFNRGRPNGTRETDQPSRQNTNTRPSDRQRRAPSPRRTPPWPSNTMNDYVIQDVPHEPTTPPPPLPTLPATPSPPAPPREEPPATCEESPTTTRDEPPVVSEEPSVTRKELPTTREEAPVTPAKTVISPMVPMASPVSPSSGKVVPSLTRAEQNMSC</sequence>
<name>A0A0H2RIM8_9AGAM</name>
<accession>A0A0H2RIM8</accession>
<feature type="compositionally biased region" description="Low complexity" evidence="1">
    <location>
        <begin position="38"/>
        <end position="48"/>
    </location>
</feature>
<protein>
    <submittedName>
        <fullName evidence="2">Uncharacterized protein</fullName>
    </submittedName>
</protein>
<dbReference type="InParanoid" id="A0A0H2RIM8"/>
<evidence type="ECO:0000256" key="1">
    <source>
        <dbReference type="SAM" id="MobiDB-lite"/>
    </source>
</evidence>
<feature type="compositionally biased region" description="Low complexity" evidence="1">
    <location>
        <begin position="306"/>
        <end position="325"/>
    </location>
</feature>
<reference evidence="2 3" key="1">
    <citation type="submission" date="2015-04" db="EMBL/GenBank/DDBJ databases">
        <title>Complete genome sequence of Schizopora paradoxa KUC8140, a cosmopolitan wood degrader in East Asia.</title>
        <authorList>
            <consortium name="DOE Joint Genome Institute"/>
            <person name="Min B."/>
            <person name="Park H."/>
            <person name="Jang Y."/>
            <person name="Kim J.-J."/>
            <person name="Kim K.H."/>
            <person name="Pangilinan J."/>
            <person name="Lipzen A."/>
            <person name="Riley R."/>
            <person name="Grigoriev I.V."/>
            <person name="Spatafora J.W."/>
            <person name="Choi I.-G."/>
        </authorList>
    </citation>
    <scope>NUCLEOTIDE SEQUENCE [LARGE SCALE GENOMIC DNA]</scope>
    <source>
        <strain evidence="2 3">KUC8140</strain>
    </source>
</reference>
<gene>
    <name evidence="2" type="ORF">SCHPADRAFT_448763</name>
</gene>
<dbReference type="AlphaFoldDB" id="A0A0H2RIM8"/>
<feature type="compositionally biased region" description="Basic and acidic residues" evidence="1">
    <location>
        <begin position="283"/>
        <end position="296"/>
    </location>
</feature>
<feature type="compositionally biased region" description="Pro residues" evidence="1">
    <location>
        <begin position="236"/>
        <end position="255"/>
    </location>
</feature>
<dbReference type="Proteomes" id="UP000053477">
    <property type="component" value="Unassembled WGS sequence"/>
</dbReference>